<name>A0ABQ2UJA0_9PSEU</name>
<evidence type="ECO:0000313" key="4">
    <source>
        <dbReference type="Proteomes" id="UP000649573"/>
    </source>
</evidence>
<dbReference type="EMBL" id="BMRE01000013">
    <property type="protein sequence ID" value="GGU39767.1"/>
    <property type="molecule type" value="Genomic_DNA"/>
</dbReference>
<feature type="domain" description="SAF" evidence="2">
    <location>
        <begin position="68"/>
        <end position="131"/>
    </location>
</feature>
<dbReference type="CDD" id="cd11614">
    <property type="entry name" value="SAF_CpaB_FlgA_like"/>
    <property type="match status" value="1"/>
</dbReference>
<dbReference type="RefSeq" id="WP_189254755.1">
    <property type="nucleotide sequence ID" value="NZ_BMRE01000013.1"/>
</dbReference>
<dbReference type="InterPro" id="IPR013974">
    <property type="entry name" value="SAF"/>
</dbReference>
<keyword evidence="1" id="KW-0472">Membrane</keyword>
<comment type="caution">
    <text evidence="3">The sequence shown here is derived from an EMBL/GenBank/DDBJ whole genome shotgun (WGS) entry which is preliminary data.</text>
</comment>
<evidence type="ECO:0000256" key="1">
    <source>
        <dbReference type="SAM" id="Phobius"/>
    </source>
</evidence>
<keyword evidence="1" id="KW-1133">Transmembrane helix</keyword>
<evidence type="ECO:0000259" key="2">
    <source>
        <dbReference type="SMART" id="SM00858"/>
    </source>
</evidence>
<dbReference type="Proteomes" id="UP000649573">
    <property type="component" value="Unassembled WGS sequence"/>
</dbReference>
<accession>A0ABQ2UJA0</accession>
<keyword evidence="4" id="KW-1185">Reference proteome</keyword>
<evidence type="ECO:0000313" key="3">
    <source>
        <dbReference type="EMBL" id="GGU39767.1"/>
    </source>
</evidence>
<sequence length="232" mass="23545">MKTYVTNNAATGRPSTSDQPAWISGKQRGITRLRGRKRSLPYLALGVVLVIACAGTFLWISLTANDRRPVLALNRPVTVGHILTPQDLQQVNVAVDAGVLVVDAGQATSVVGKTMAVSLSAGTLLTSDSVATPAIPVAGQSIAALALKAGQFPVEVGTGARVSVVLVPNGSQPSAVVAETSTSWPGVVTSMSSPANEQVTVVSVQVAEAAARQIAAVPAGQLALVLLPGGGR</sequence>
<keyword evidence="1" id="KW-0812">Transmembrane</keyword>
<proteinExistence type="predicted"/>
<protein>
    <recommendedName>
        <fullName evidence="2">SAF domain-containing protein</fullName>
    </recommendedName>
</protein>
<feature type="transmembrane region" description="Helical" evidence="1">
    <location>
        <begin position="42"/>
        <end position="62"/>
    </location>
</feature>
<dbReference type="SMART" id="SM00858">
    <property type="entry name" value="SAF"/>
    <property type="match status" value="1"/>
</dbReference>
<organism evidence="3 4">
    <name type="scientific">Lentzea flava</name>
    <dbReference type="NCBI Taxonomy" id="103732"/>
    <lineage>
        <taxon>Bacteria</taxon>
        <taxon>Bacillati</taxon>
        <taxon>Actinomycetota</taxon>
        <taxon>Actinomycetes</taxon>
        <taxon>Pseudonocardiales</taxon>
        <taxon>Pseudonocardiaceae</taxon>
        <taxon>Lentzea</taxon>
    </lineage>
</organism>
<dbReference type="Pfam" id="PF08666">
    <property type="entry name" value="SAF"/>
    <property type="match status" value="1"/>
</dbReference>
<reference evidence="4" key="1">
    <citation type="journal article" date="2019" name="Int. J. Syst. Evol. Microbiol.">
        <title>The Global Catalogue of Microorganisms (GCM) 10K type strain sequencing project: providing services to taxonomists for standard genome sequencing and annotation.</title>
        <authorList>
            <consortium name="The Broad Institute Genomics Platform"/>
            <consortium name="The Broad Institute Genome Sequencing Center for Infectious Disease"/>
            <person name="Wu L."/>
            <person name="Ma J."/>
        </authorList>
    </citation>
    <scope>NUCLEOTIDE SEQUENCE [LARGE SCALE GENOMIC DNA]</scope>
    <source>
        <strain evidence="4">JCM 3296</strain>
    </source>
</reference>
<gene>
    <name evidence="3" type="ORF">GCM10010178_35140</name>
</gene>